<dbReference type="AlphaFoldDB" id="I1R344"/>
<keyword evidence="1" id="KW-0732">Signal</keyword>
<evidence type="ECO:0000313" key="2">
    <source>
        <dbReference type="EnsemblPlants" id="ORGLA11G0218600.1"/>
    </source>
</evidence>
<feature type="signal peptide" evidence="1">
    <location>
        <begin position="1"/>
        <end position="18"/>
    </location>
</feature>
<reference evidence="3" key="2">
    <citation type="submission" date="2018-04" db="EMBL/GenBank/DDBJ databases">
        <title>OglaRS2 (Oryza glaberrima Reference Sequence Version 2).</title>
        <authorList>
            <person name="Zhang J."/>
            <person name="Kudrna D."/>
            <person name="Lee S."/>
            <person name="Talag J."/>
            <person name="Rajasekar S."/>
            <person name="Wing R.A."/>
        </authorList>
    </citation>
    <scope>NUCLEOTIDE SEQUENCE [LARGE SCALE GENOMIC DNA]</scope>
    <source>
        <strain evidence="3">cv. IRGC 96717</strain>
    </source>
</reference>
<dbReference type="OMA" id="SCKTYCK"/>
<proteinExistence type="predicted"/>
<evidence type="ECO:0008006" key="4">
    <source>
        <dbReference type="Google" id="ProtNLM"/>
    </source>
</evidence>
<protein>
    <recommendedName>
        <fullName evidence="4">Bowman-Birk serine protease inhibitors family domain-containing protein</fullName>
    </recommendedName>
</protein>
<sequence>MKLQFGVLLLSLALVVQCSDMTRKVIMADEEPSSTNPQDSSCGSTVNPGPCFPSSCKTYCKIQVPPNADGNCTPDGCKCTYCLPPSPPTKQGR</sequence>
<organism evidence="2 3">
    <name type="scientific">Oryza glaberrima</name>
    <name type="common">African rice</name>
    <dbReference type="NCBI Taxonomy" id="4538"/>
    <lineage>
        <taxon>Eukaryota</taxon>
        <taxon>Viridiplantae</taxon>
        <taxon>Streptophyta</taxon>
        <taxon>Embryophyta</taxon>
        <taxon>Tracheophyta</taxon>
        <taxon>Spermatophyta</taxon>
        <taxon>Magnoliopsida</taxon>
        <taxon>Liliopsida</taxon>
        <taxon>Poales</taxon>
        <taxon>Poaceae</taxon>
        <taxon>BOP clade</taxon>
        <taxon>Oryzoideae</taxon>
        <taxon>Oryzeae</taxon>
        <taxon>Oryzinae</taxon>
        <taxon>Oryza</taxon>
    </lineage>
</organism>
<dbReference type="EnsemblPlants" id="ORGLA11G0218600.1">
    <property type="protein sequence ID" value="ORGLA11G0218600.1"/>
    <property type="gene ID" value="ORGLA11G0218600"/>
</dbReference>
<reference evidence="2" key="1">
    <citation type="submission" date="2015-06" db="UniProtKB">
        <authorList>
            <consortium name="EnsemblPlants"/>
        </authorList>
    </citation>
    <scope>IDENTIFICATION</scope>
</reference>
<dbReference type="Gramene" id="ORGLA11G0218600.1">
    <property type="protein sequence ID" value="ORGLA11G0218600.1"/>
    <property type="gene ID" value="ORGLA11G0218600"/>
</dbReference>
<keyword evidence="3" id="KW-1185">Reference proteome</keyword>
<name>I1R344_ORYGL</name>
<dbReference type="Proteomes" id="UP000007306">
    <property type="component" value="Unassembled WGS sequence"/>
</dbReference>
<evidence type="ECO:0000256" key="1">
    <source>
        <dbReference type="SAM" id="SignalP"/>
    </source>
</evidence>
<feature type="chain" id="PRO_5003650842" description="Bowman-Birk serine protease inhibitors family domain-containing protein" evidence="1">
    <location>
        <begin position="19"/>
        <end position="93"/>
    </location>
</feature>
<evidence type="ECO:0000313" key="3">
    <source>
        <dbReference type="Proteomes" id="UP000007306"/>
    </source>
</evidence>
<accession>I1R344</accession>
<dbReference type="HOGENOM" id="CLU_183273_1_0_1"/>